<organism evidence="5 6">
    <name type="scientific">Digitaria exilis</name>
    <dbReference type="NCBI Taxonomy" id="1010633"/>
    <lineage>
        <taxon>Eukaryota</taxon>
        <taxon>Viridiplantae</taxon>
        <taxon>Streptophyta</taxon>
        <taxon>Embryophyta</taxon>
        <taxon>Tracheophyta</taxon>
        <taxon>Spermatophyta</taxon>
        <taxon>Magnoliopsida</taxon>
        <taxon>Liliopsida</taxon>
        <taxon>Poales</taxon>
        <taxon>Poaceae</taxon>
        <taxon>PACMAD clade</taxon>
        <taxon>Panicoideae</taxon>
        <taxon>Panicodae</taxon>
        <taxon>Paniceae</taxon>
        <taxon>Anthephorinae</taxon>
        <taxon>Digitaria</taxon>
    </lineage>
</organism>
<dbReference type="InterPro" id="IPR055377">
    <property type="entry name" value="GH3_M"/>
</dbReference>
<evidence type="ECO:0000256" key="2">
    <source>
        <dbReference type="ARBA" id="ARBA00022598"/>
    </source>
</evidence>
<dbReference type="InterPro" id="IPR004993">
    <property type="entry name" value="GH3"/>
</dbReference>
<dbReference type="Pfam" id="PF23572">
    <property type="entry name" value="GH3_C"/>
    <property type="match status" value="1"/>
</dbReference>
<dbReference type="GO" id="GO:0016881">
    <property type="term" value="F:acid-amino acid ligase activity"/>
    <property type="evidence" value="ECO:0007669"/>
    <property type="project" value="TreeGrafter"/>
</dbReference>
<gene>
    <name evidence="5" type="ORF">HU200_063758</name>
</gene>
<feature type="domain" description="GH3 C-terminal" evidence="4">
    <location>
        <begin position="443"/>
        <end position="556"/>
    </location>
</feature>
<evidence type="ECO:0000259" key="4">
    <source>
        <dbReference type="Pfam" id="PF23572"/>
    </source>
</evidence>
<name>A0A835DW56_9POAL</name>
<dbReference type="Proteomes" id="UP000636709">
    <property type="component" value="Unassembled WGS sequence"/>
</dbReference>
<evidence type="ECO:0000256" key="1">
    <source>
        <dbReference type="ARBA" id="ARBA00008068"/>
    </source>
</evidence>
<dbReference type="Gramene" id="Dexi8A01G0011570.1">
    <property type="protein sequence ID" value="Dexi8A01G0011570.1:cds"/>
    <property type="gene ID" value="Dexi8A01G0011570"/>
</dbReference>
<keyword evidence="2" id="KW-0436">Ligase</keyword>
<dbReference type="InterPro" id="IPR055378">
    <property type="entry name" value="GH3_C"/>
</dbReference>
<sequence length="581" mass="65095">MPIFCCEETINEFETLTRDAGRVQQDTLKKILKVNADAEYLKHFGLNGRTDVQSYKSCIPLCVHSDLEPYIQRIADGDSSPQLTGKPITSLSLSSGTTQGKPKFVPFNDELIENTLQINHTSYAFRNREYPIGKGKALQFIYSSKQVVTKGGILITTATTNLYRGPRYKEGMKDIQTQCCSPDEVVFGSDFQQSLYCHFLYGLIYSDEIYQVFSTFAHSLVRAFQTFEEVWEDLCVDVRDGVLSEKITVPSIREAVAKILKPNPELAESIHKKCMGLNNWYGVIPALWPNAKYVYGIMTGSMEPYLKKLRHYAGHLPLISADYGASEGWVGANINPTLPPEEVVYCVLPQTGYFEFIPLEKPKAEEMENSASIHYIESDPVGLTEVNIGKIYEVVLTTFGGLYRYRLGDVVKVVGFHNSTPELKFVCRRSLVLSINIDKNTEKDLQLAVEEAGKLLEPEELEIVDFTSSMEKSSDPGRYVIYWELSSDASEDVLGSCANCMDLAFVDGGYVGSRKVGSIGPLELRILKKGTFKEILHHFLGLGGNVSQFKTPRFVNPLNIKVLEILSRNTTKSYFSTAYGL</sequence>
<reference evidence="5" key="1">
    <citation type="submission" date="2020-07" db="EMBL/GenBank/DDBJ databases">
        <title>Genome sequence and genetic diversity analysis of an under-domesticated orphan crop, white fonio (Digitaria exilis).</title>
        <authorList>
            <person name="Bennetzen J.L."/>
            <person name="Chen S."/>
            <person name="Ma X."/>
            <person name="Wang X."/>
            <person name="Yssel A.E.J."/>
            <person name="Chaluvadi S.R."/>
            <person name="Johnson M."/>
            <person name="Gangashetty P."/>
            <person name="Hamidou F."/>
            <person name="Sanogo M.D."/>
            <person name="Zwaenepoel A."/>
            <person name="Wallace J."/>
            <person name="Van De Peer Y."/>
            <person name="Van Deynze A."/>
        </authorList>
    </citation>
    <scope>NUCLEOTIDE SEQUENCE</scope>
    <source>
        <tissue evidence="5">Leaves</tissue>
    </source>
</reference>
<evidence type="ECO:0000259" key="3">
    <source>
        <dbReference type="Pfam" id="PF23571"/>
    </source>
</evidence>
<dbReference type="Pfam" id="PF03321">
    <property type="entry name" value="GH3"/>
    <property type="match status" value="1"/>
</dbReference>
<dbReference type="OrthoDB" id="10004661at2759"/>
<evidence type="ECO:0000313" key="5">
    <source>
        <dbReference type="EMBL" id="KAF8650850.1"/>
    </source>
</evidence>
<comment type="caution">
    <text evidence="5">The sequence shown here is derived from an EMBL/GenBank/DDBJ whole genome shotgun (WGS) entry which is preliminary data.</text>
</comment>
<dbReference type="Pfam" id="PF23571">
    <property type="entry name" value="GH3_M"/>
    <property type="match status" value="1"/>
</dbReference>
<dbReference type="PANTHER" id="PTHR31901:SF5">
    <property type="entry name" value="JASMONOYL--L-AMINO ACID SYNTHETASE JAR1"/>
    <property type="match status" value="1"/>
</dbReference>
<dbReference type="GO" id="GO:0005737">
    <property type="term" value="C:cytoplasm"/>
    <property type="evidence" value="ECO:0007669"/>
    <property type="project" value="TreeGrafter"/>
</dbReference>
<keyword evidence="6" id="KW-1185">Reference proteome</keyword>
<evidence type="ECO:0000313" key="6">
    <source>
        <dbReference type="Proteomes" id="UP000636709"/>
    </source>
</evidence>
<dbReference type="EMBL" id="JACEFO010002708">
    <property type="protein sequence ID" value="KAF8650850.1"/>
    <property type="molecule type" value="Genomic_DNA"/>
</dbReference>
<feature type="domain" description="GH3 middle" evidence="3">
    <location>
        <begin position="345"/>
        <end position="428"/>
    </location>
</feature>
<proteinExistence type="inferred from homology"/>
<protein>
    <recommendedName>
        <fullName evidence="7">Jasmonic acid-amido synthetase JAR1</fullName>
    </recommendedName>
</protein>
<evidence type="ECO:0008006" key="7">
    <source>
        <dbReference type="Google" id="ProtNLM"/>
    </source>
</evidence>
<dbReference type="AlphaFoldDB" id="A0A835DW56"/>
<comment type="similarity">
    <text evidence="1">Belongs to the IAA-amido conjugating enzyme family.</text>
</comment>
<accession>A0A835DW56</accession>
<dbReference type="PANTHER" id="PTHR31901">
    <property type="entry name" value="GH3 DOMAIN-CONTAINING PROTEIN"/>
    <property type="match status" value="1"/>
</dbReference>